<reference evidence="1 2" key="1">
    <citation type="journal article" date="2022" name="Plant J.">
        <title>Chromosome-level genome of Camellia lanceoleosa provides a valuable resource for understanding genome evolution and self-incompatibility.</title>
        <authorList>
            <person name="Gong W."/>
            <person name="Xiao S."/>
            <person name="Wang L."/>
            <person name="Liao Z."/>
            <person name="Chang Y."/>
            <person name="Mo W."/>
            <person name="Hu G."/>
            <person name="Li W."/>
            <person name="Zhao G."/>
            <person name="Zhu H."/>
            <person name="Hu X."/>
            <person name="Ji K."/>
            <person name="Xiang X."/>
            <person name="Song Q."/>
            <person name="Yuan D."/>
            <person name="Jin S."/>
            <person name="Zhang L."/>
        </authorList>
    </citation>
    <scope>NUCLEOTIDE SEQUENCE [LARGE SCALE GENOMIC DNA]</scope>
    <source>
        <strain evidence="1">SQ_2022a</strain>
    </source>
</reference>
<name>A0ACC0IPT8_9ERIC</name>
<dbReference type="Proteomes" id="UP001060215">
    <property type="component" value="Chromosome 3"/>
</dbReference>
<keyword evidence="2" id="KW-1185">Reference proteome</keyword>
<proteinExistence type="predicted"/>
<accession>A0ACC0IPT8</accession>
<organism evidence="1 2">
    <name type="scientific">Camellia lanceoleosa</name>
    <dbReference type="NCBI Taxonomy" id="1840588"/>
    <lineage>
        <taxon>Eukaryota</taxon>
        <taxon>Viridiplantae</taxon>
        <taxon>Streptophyta</taxon>
        <taxon>Embryophyta</taxon>
        <taxon>Tracheophyta</taxon>
        <taxon>Spermatophyta</taxon>
        <taxon>Magnoliopsida</taxon>
        <taxon>eudicotyledons</taxon>
        <taxon>Gunneridae</taxon>
        <taxon>Pentapetalae</taxon>
        <taxon>asterids</taxon>
        <taxon>Ericales</taxon>
        <taxon>Theaceae</taxon>
        <taxon>Camellia</taxon>
    </lineage>
</organism>
<evidence type="ECO:0000313" key="1">
    <source>
        <dbReference type="EMBL" id="KAI8026484.1"/>
    </source>
</evidence>
<gene>
    <name evidence="1" type="ORF">LOK49_LG02G01574</name>
</gene>
<comment type="caution">
    <text evidence="1">The sequence shown here is derived from an EMBL/GenBank/DDBJ whole genome shotgun (WGS) entry which is preliminary data.</text>
</comment>
<sequence>MQPSARKFHSYVLPTPVDVKSSISRTNGSDLQLRPTSHIGSTHSLWHSSLSPVSGLLSRVHTLRPSSSPKVSPSGSPPIVSSPKISELHELPRPPGGLTSKPVSSSTEHSAPLVLRNQELSPTNKSQAGAFSSASPLPTPPLTIPRSFSIPFSNKRGMAVHVAKPLESPQRPVKAEEVVSPPLTPISLSNIKLLSTVSEVDSHSGQIKGSFSPWWLVIDYNVNSALHNFVIRMIPVSCIFLENEYYISRLSNF</sequence>
<dbReference type="EMBL" id="CM045760">
    <property type="protein sequence ID" value="KAI8026484.1"/>
    <property type="molecule type" value="Genomic_DNA"/>
</dbReference>
<protein>
    <submittedName>
        <fullName evidence="1">Uncharacterized protein</fullName>
    </submittedName>
</protein>
<evidence type="ECO:0000313" key="2">
    <source>
        <dbReference type="Proteomes" id="UP001060215"/>
    </source>
</evidence>